<keyword evidence="10" id="KW-0677">Repeat</keyword>
<dbReference type="Gene3D" id="2.120.10.30">
    <property type="entry name" value="TolB, C-terminal domain"/>
    <property type="match status" value="8"/>
</dbReference>
<evidence type="ECO:0000256" key="10">
    <source>
        <dbReference type="ARBA" id="ARBA00022737"/>
    </source>
</evidence>
<dbReference type="FunFam" id="4.10.400.10:FF:000190">
    <property type="entry name" value="Low-density lipoprotein receptor-related protein"/>
    <property type="match status" value="1"/>
</dbReference>
<dbReference type="SUPFAM" id="SSF57424">
    <property type="entry name" value="LDL receptor-like module"/>
    <property type="match status" value="34"/>
</dbReference>
<feature type="domain" description="EGF-like calcium-binding" evidence="24">
    <location>
        <begin position="692"/>
        <end position="742"/>
    </location>
</feature>
<dbReference type="CDD" id="cd00112">
    <property type="entry name" value="LDLa"/>
    <property type="match status" value="30"/>
</dbReference>
<dbReference type="InterPro" id="IPR000033">
    <property type="entry name" value="LDLR_classB_rpt"/>
</dbReference>
<feature type="domain" description="EGF-like" evidence="25">
    <location>
        <begin position="695"/>
        <end position="742"/>
    </location>
</feature>
<dbReference type="Pfam" id="PF00058">
    <property type="entry name" value="Ldl_recept_b"/>
    <property type="match status" value="5"/>
</dbReference>
<evidence type="ECO:0000256" key="13">
    <source>
        <dbReference type="ARBA" id="ARBA00023136"/>
    </source>
</evidence>
<feature type="disulfide bond" evidence="19">
    <location>
        <begin position="4399"/>
        <end position="4411"/>
    </location>
</feature>
<feature type="domain" description="EGF-like" evidence="25">
    <location>
        <begin position="655"/>
        <end position="691"/>
    </location>
</feature>
<feature type="disulfide bond" evidence="19">
    <location>
        <begin position="3188"/>
        <end position="3206"/>
    </location>
</feature>
<feature type="domain" description="EGF-like calcium-binding" evidence="24">
    <location>
        <begin position="3615"/>
        <end position="3655"/>
    </location>
</feature>
<dbReference type="GO" id="GO:0005905">
    <property type="term" value="C:clathrin-coated pit"/>
    <property type="evidence" value="ECO:0007669"/>
    <property type="project" value="UniProtKB-KW"/>
</dbReference>
<feature type="disulfide bond" evidence="19">
    <location>
        <begin position="4309"/>
        <end position="4321"/>
    </location>
</feature>
<evidence type="ECO:0000256" key="15">
    <source>
        <dbReference type="ARBA" id="ARBA00023170"/>
    </source>
</evidence>
<dbReference type="Pfam" id="PF07645">
    <property type="entry name" value="EGF_CA"/>
    <property type="match status" value="2"/>
</dbReference>
<dbReference type="InterPro" id="IPR001881">
    <property type="entry name" value="EGF-like_Ca-bd_dom"/>
</dbReference>
<evidence type="ECO:0000256" key="18">
    <source>
        <dbReference type="ARBA" id="ARBA00037878"/>
    </source>
</evidence>
<dbReference type="SMART" id="SM00135">
    <property type="entry name" value="LY"/>
    <property type="match status" value="32"/>
</dbReference>
<evidence type="ECO:0000256" key="20">
    <source>
        <dbReference type="PROSITE-ProRule" id="PRU00461"/>
    </source>
</evidence>
<feature type="domain" description="EGF-like" evidence="25">
    <location>
        <begin position="2750"/>
        <end position="2790"/>
    </location>
</feature>
<feature type="domain" description="EGF-like" evidence="25">
    <location>
        <begin position="1750"/>
        <end position="1786"/>
    </location>
</feature>
<feature type="disulfide bond" evidence="19">
    <location>
        <begin position="4109"/>
        <end position="4127"/>
    </location>
</feature>
<keyword evidence="3" id="KW-1003">Cell membrane</keyword>
<feature type="disulfide bond" evidence="19">
    <location>
        <begin position="1661"/>
        <end position="1673"/>
    </location>
</feature>
<evidence type="ECO:0000256" key="4">
    <source>
        <dbReference type="ARBA" id="ARBA00022536"/>
    </source>
</evidence>
<organism evidence="26 27">
    <name type="scientific">Steinernema hermaphroditum</name>
    <dbReference type="NCBI Taxonomy" id="289476"/>
    <lineage>
        <taxon>Eukaryota</taxon>
        <taxon>Metazoa</taxon>
        <taxon>Ecdysozoa</taxon>
        <taxon>Nematoda</taxon>
        <taxon>Chromadorea</taxon>
        <taxon>Rhabditida</taxon>
        <taxon>Tylenchina</taxon>
        <taxon>Panagrolaimomorpha</taxon>
        <taxon>Strongyloidoidea</taxon>
        <taxon>Steinernematidae</taxon>
        <taxon>Steinernema</taxon>
    </lineage>
</organism>
<keyword evidence="27" id="KW-1185">Reference proteome</keyword>
<feature type="disulfide bond" evidence="19">
    <location>
        <begin position="3536"/>
        <end position="3548"/>
    </location>
</feature>
<feature type="repeat" description="LDL-receptor class B" evidence="20">
    <location>
        <begin position="2341"/>
        <end position="2383"/>
    </location>
</feature>
<dbReference type="SUPFAM" id="SSF57184">
    <property type="entry name" value="Growth factor receptor domain"/>
    <property type="match status" value="2"/>
</dbReference>
<comment type="similarity">
    <text evidence="2">Belongs to the LDLR family.</text>
</comment>
<feature type="disulfide bond" evidence="19">
    <location>
        <begin position="4266"/>
        <end position="4278"/>
    </location>
</feature>
<feature type="repeat" description="LDL-receptor class B" evidence="20">
    <location>
        <begin position="1917"/>
        <end position="1960"/>
    </location>
</feature>
<dbReference type="FunFam" id="2.120.10.30:FF:000241">
    <property type="entry name" value="Low-density lipoprotein receptor-related protein 6"/>
    <property type="match status" value="3"/>
</dbReference>
<feature type="repeat" description="LDL-receptor class B" evidence="20">
    <location>
        <begin position="2294"/>
        <end position="2340"/>
    </location>
</feature>
<evidence type="ECO:0008006" key="28">
    <source>
        <dbReference type="Google" id="ProtNLM"/>
    </source>
</evidence>
<dbReference type="InterPro" id="IPR009030">
    <property type="entry name" value="Growth_fac_rcpt_cys_sf"/>
</dbReference>
<feature type="repeat" description="LDL-receptor class B" evidence="20">
    <location>
        <begin position="2611"/>
        <end position="2654"/>
    </location>
</feature>
<feature type="disulfide bond" evidence="19">
    <location>
        <begin position="3315"/>
        <end position="3333"/>
    </location>
</feature>
<keyword evidence="15" id="KW-0675">Receptor</keyword>
<feature type="domain" description="EGF-like" evidence="25">
    <location>
        <begin position="2434"/>
        <end position="2471"/>
    </location>
</feature>
<feature type="compositionally biased region" description="Polar residues" evidence="21">
    <location>
        <begin position="5020"/>
        <end position="5035"/>
    </location>
</feature>
<keyword evidence="13 22" id="KW-0472">Membrane</keyword>
<feature type="domain" description="EGF-like" evidence="25">
    <location>
        <begin position="4440"/>
        <end position="4480"/>
    </location>
</feature>
<feature type="disulfide bond" evidence="19">
    <location>
        <begin position="3507"/>
        <end position="3522"/>
    </location>
</feature>
<feature type="disulfide bond" evidence="19">
    <location>
        <begin position="3221"/>
        <end position="3233"/>
    </location>
</feature>
<sequence>MSRAPLALLVFFVVGFVVEPAFVGISPSCHLFVGSPPEDSFDASTGCSDKRVVLYRIGEAEEAHVGIVDVVNNRIRLQSLHFPSRDLLLQKTPRFVWTNATVRHHFSSELDYGFAAESFVFSDGARLFVFGRNDSSGEARLFGFKVVEANETPGNAAFLEIRQIPVDLAVDGKLLPQPCIDFNTSGIFRLHFGCSRALFVDGGATLIQMNISSSECPLPICPRAGASLVDPKTAATLAEKAILYESKRRHLRMAFPHVRRLRHEHHSLRGGWLFVNGILFGTLLVALLGCVSERELLSNPQNPRAYLVLTQPPCSRAPPSLLFSHAYSLIPEEDEEAESMSAGVHWPLWRAAFWLLLWCSTPLAIRPVNPSEAIPIQIDSPPPVGSSERRGDPISASVHLGQVACTENEFRCDNGICIRLEWKCDGSGDCPNGEDEKDCPHPGCKADQWQCDKYEWHSVSCIPEYQRCDSIKDCADGSDEVDCPAANVSCDANHGSVFQCADGRQCFDVSKKCDGKYDCRDLSDEKESCSHNHTACFQYQFRCADQSQCIQKSWVCDGATDCADGSDEPPTCEFKPCSGGDFQCKNKRCQPRKFRCDYYDDCGDNSDEEDCGEYKCPPHMWHCPGSGHCIDDTKLCDGRQDCADGADEKQCSQNLCPSLGCQAGCHASPSGGSCTCPEGYKLDERYHRTCSDINECTQWGFCDQSCQNHRPGFTCSCLGSCFTLQMLHGAGRDNLTTRGYCISQEPDAMRLFVARREGLYRLNPSRPEEEAKKVASGEFIYGIGYDFGDKKAFWTDRLAHAAFSAEIDEHGDLNRIRKLDLKSLVYPRNLAVDWITNALYIVESGSRRIDVSSYDGDRRTVLIADGLTLPLDIALDPLRGDMFFSNQFKLEAAAMDGTRRRTLVDTHTHQVSGVVVDIPAKRVYWVDPKVDRVESVDYNGNDRRTVATGMNAVPHPFGLTLFDQHLYWTDWTRLGVMRVEKFGSPTEVLWTKKENNVFPMGVAAYHPMAQLGPQHSECLGHPVENPCLNADCQGMCLLGKDAGGFGVGYRCACPIGQKLVEGKRCVPSVDYLLFSSNKIVRGIYPNMLQNALAEAILPISPISQRRIGMYFAVECDVHGSSFFYADIMDNTVYRVKPDGEGSAPVLVTHNDGLISMSFDWLSKQLYYVDNIRNSLEGLVHPDQLVHRRLLSGLRDPVSVVVHPWKGVLFFAEAERPAKIWRCHLDASNCQVIRNVSLGRPSGMVIDHAEARLCFGDTLLKTISCVDFDGGNLAVLPAENPIPVALAILGDQLYYVHQRPYSIRRVHKRSGGVGRVVRDFSKEERSIFSLKACSLDNQPIPDPAIEHPCHHHECAHFCFAVPTQSTSSEALPLAAQCGCKQGFKLAENGRTCARDASEAAEPRCQSNGTQFECANGRCIPAEWRCDGEDDCLDGSDEKNEAGQTCFHEAECPPNTIRCNNTRKCIPQQYACDGDNDCGDYSDEDVRYCKQGQTPACAAKKFQCDNHRCIPEQWRCDSDNDCGDGSDEKLELCQNVTCAANQFTCGNGRCIPVYWLCDGDNDCYDGTDEDRQRCPPVQCRSDQFRCANGRDCVPLKNHCDGQNDCDDGSDEDSCLVNEGKCASDQFKCVTTGICIPGVWKCDGQRDCDDGSDEPSSGCGVSQCPKDHYRCDNGRCVFNSWICDGENDCGDGSDESEKHGCQKSGALSSFKCPFEHVPCTNAPEQCIPVHQLCDGKDHCPGGTDEGGRCARDLCAADRAGCQFKCHNSPDGPICSCPQGEQLVNKTLCEPFDECVEARTCSQRCESFKHGVSCHCDTGYTLSADQRTCKVTENRTEMRIYVSNRNRIYWSDGQLENWRTFAAQVENAIALAWDSKNDRIFWSDIRDKKIYSASRNGTDVAVFVGEGLDITEGIALDWVGRNLYWVDSSLNTIEVASLDRPGARALLVHENVDQPRGIAVDPRRALLFWTDWGQRPRIERAFMDGSGRRVLVDTKIYWPNTIALDLTTERVYFADSKLDYIDFVRYDGSGRTQVLASSKFVQHPHALAVFEDSIFYSDRRLQRLQVYPKYPNGTNAEYPSHTFSKALGVVAVHPALQPPVENNPCADQPCSYICLLGPNQTHTCLCPMGKVLAADGRECVEDAKPFLLVIQKTNLFGVDMDRPNNGTPAMMGMLPIAGLTNAFDASFNSETREMYHLEHSSTTTKLLGPSVTTEARIYRTVLNTNNKTQFVSSQVVDDPFCLAFDWNGRNLYVGNKVSQTIEVVRTQDTQFRASLLNNDQSPTAVAFPVALAVDPDRGLLFWLDRGSGAAQSKVARADMDGRNPLVVVSNDLTQLDHIALDLVNQRIYFSESQTGRISSVTYDGQDRHYVLNDAGRQPRGVAFHNNHLFYADSAFDSIEFGEVINNGGPPRFQHFHRSVDQVANIKVVHPTSLAQSHPCRIANGNCAHLCIPRQFQQHSCLCATGYASDGATGCRLNDQSFLMVATKTLVSGVALDDAHLKGLPMEPIGGSSITSIDFDFASKAVFVAEASGQNRGINKITLGTGEAKQIVKDAFGAFTIKSIAVDWINYNVYFINVDSDRTHIEVCQLDGKHRKILLSTKTETPSSIAVDPVARYLYWADQGQKPSIQRAYLDGSNKQAIVTEGLKEPTDLIVDPNNHMLYWTDAGLDGIFRVRGEGGAPELVRADIAEAAGIGLLGQTMYWTDSRLEKVFSATSRPNQTSLLLSPSTLLAGLADLGDVVVFAESAQPRATSPCQITDNLRKPPCPQLCFAVPGSQTPSCACARGVLKGRSCEEPDTYLMFADGDQIVDAGLVPDIKASNPLREALPAVPNLQMFDVDVNLRRVYFVTESPAGANISWFPMNIPDSQRLILAPSKQKDLSVRHVSDMKLDWLTQKLYFTTGRTGKVHAVDVRGEHLVTIASGDWTYALSLDPCSGLLFWSDSGYKVSGGLYEPRIERANLAGGDREVIVREGVSLVAAITVDFRDQRIFWADVNRLNIESCDYDGKNRRVVGVGYRAKSLDIWHHWLYLSDPLANGVFRMKKDSGGDYEAVVPDRRVPGTVRVFASEADVRSRNQFCNAHTSELCKRNNGGCDQLCHVVSSEVGVAASRVQCSCNDSFQLVQEPGKESPTQCVPRDAVRELCQPPYNFQCGDGRCIALADTCNGKPDCDDGSDEQPNYCNTRFCPEDYFLCSNRRCIGKERRCNHIDDCGDGSDELDCSTAVACPKGLFACANGHCINETKVCDGHNDCHDEGVSDESVATCPGLPIDCRGVRIRCPNTNICIQPADLCDGYDDCGDKADENKLFCLNQPCVQHYVRCPSGRCIPETWQCDGDNDCGEGAWDETHTNCTDDTGKRICVGEYLFQCNNGKCISRAFICDGEDDCGDASDESLAHSCGNRTCSEQEFHCTSNAHLAQPKYECIPKVWLCDGDVTCAGGEDESEELCGVTKKECNKGEFRCTNRHCIHGSWECDGDNDCLDGSDEHANCTYAKCQTDFWQCANHKCIPNSWRCDGNDDCDDGSDEKECSAAEQGAPGAGPGCPGDQFQCQSGECIDQVKVCDRLYDCQDRSDESPQCFINECELAEKPLCEQNCTDLKIGYKCTCFDGFELDKEDQKSCHDVNECIEGTSRCSQICENKIGSYKCACIAGYSLARDDLSCKRLDAEPEPYLLLANKHYIRKLSLDGNTYELAARGFDNVVAMDVDMVDRKLYVLDSGKVRLYRVDLDQMDSPLRAYDTVLRHNVFGTEGIAVDWVGRKLYTLNRQERSLRVCELDGRSCRTLVRDRIAQPKALVVHPKRGFVYFSEWSLQPYIGRMSMDGSPDLDDPIVKLAENDLGWPNALAIDYYSDRLFWGDAHLNEIGYMDLDGGRRHHIPAKRTSHVSSMVVFDDFLFWSDWNLRQVVRAEKWTARNETVLETTIQLPNDVRVVHPLRQPRWENPCGAENGGCSHLCLISAGGHSFQCACPDQFTLLPDGKTCEPNCTERQFACGGADAKCIPKLWYCDGEKDCEDGSDEPGTAVCGVRICPVGEFQCGNHNCTRPFQLCDGNDDCGDASDEVDCDKPCDAWMFKCRATGKCIPRRFTCDGDDDCGDRSDEADEVCRSAARNCTAEEFRCANHKCIPKAWRCDNDDDCGDGSEEPAECAAVQCRRGWSRCASSYRCIPDWAFCNGQDDCRDASDEVRERCPTCDDVGEFRCATSGKCIPKRWMCDSENDCGDNSDETDPSCGGTSRPCSESEFRCNDGRCIPQTKVCDGTVQCADGLDESQCALRKCTEGLRQCDDGTCIPEHKWCDRRRDCPSASDELHCDDFPSRRQCSPFEFECANSVCIPRKFMCDGDNDCGDNSDETNEQCQKASCEPPLRFRCAHSRLCLNILQLCNGFNDCGENDFSDEHLSMCASFSEYGDCSSDQFKCANGRCINGTLACDRNDDCGDASDEVGCAKKGGKTCTSHSDNGGCKDLCTDVRDGFFCHCRDGFQPNPEDPFGCVDVDECQGNNTCTQACLNTKGSYLCRCLDDFENNVVVGAMTGKDCRAKGDAAQILLAADDQLVQLALAGAHGVNRNAAAEADGPSSDIIDVEFDPRQELMFWIDSKKNRVYRSALPRGNQSHEGQPLDIDFEALGESPSALAVDYLTGNLYIATLSNEVSSLVARKKRMSEARPTNTGAIWVAKPDGRYLKKIISGHLEIPTSMVVIPEMGRLCFTDAGIDAKVECADADGRHRQIIAKNFVYSPTSIAVDESKENRLYWADPKYHKIDSALPDGSKRTTVVNDKRTPWTVDVFENHLYWASKETQSLYVQDKFGRGRVYVLASALLDVHQVRVQHRFARDVKRLESACRSADCSHLCIDLPHGNFHCLCPENVTQLNDGSCAGPRVEALVMPKQCACQNGGRCLLDGSCDCGDMEGEFCQKGSSVSRQLIGRLGNGAFVAVLFTLVFLVCVGLVAFLAINMYKRRVLLSKKNDLADGAVSFNGNVISFSNPVLDQKIDEEHAATYTMSQFGAAPSGAGESSTTFSNPVYDLESTPDSDEPSTSLDKSASLRSDSFVSADARPEPSSAVIAPRADLLRPSIPPRSSRPEKADLVVPPADSDAFEQVSDV</sequence>
<dbReference type="Pfam" id="PF14670">
    <property type="entry name" value="FXa_inhibition"/>
    <property type="match status" value="1"/>
</dbReference>
<dbReference type="PANTHER" id="PTHR22722:SF14">
    <property type="entry name" value="MEGALIN, ISOFORM A"/>
    <property type="match status" value="1"/>
</dbReference>
<dbReference type="Gene3D" id="4.10.400.10">
    <property type="entry name" value="Low-density Lipoprotein Receptor"/>
    <property type="match status" value="34"/>
</dbReference>
<dbReference type="FunFam" id="4.10.400.10:FF:000034">
    <property type="entry name" value="Low-density lipoprotein receptor-related protein 2"/>
    <property type="match status" value="1"/>
</dbReference>
<dbReference type="FunFam" id="4.10.400.10:FF:000180">
    <property type="entry name" value="Low-density lipoprotein receptor-related protein"/>
    <property type="match status" value="1"/>
</dbReference>
<dbReference type="GO" id="GO:0006898">
    <property type="term" value="P:receptor-mediated endocytosis"/>
    <property type="evidence" value="ECO:0007669"/>
    <property type="project" value="TreeGrafter"/>
</dbReference>
<feature type="domain" description="EGF-like" evidence="25">
    <location>
        <begin position="4484"/>
        <end position="4525"/>
    </location>
</feature>
<feature type="disulfide bond" evidence="19">
    <location>
        <begin position="3147"/>
        <end position="3165"/>
    </location>
</feature>
<feature type="region of interest" description="Disordered" evidence="21">
    <location>
        <begin position="4992"/>
        <end position="5088"/>
    </location>
</feature>
<feature type="domain" description="EGF-like" evidence="25">
    <location>
        <begin position="2100"/>
        <end position="2136"/>
    </location>
</feature>
<feature type="disulfide bond" evidence="19">
    <location>
        <begin position="1536"/>
        <end position="1548"/>
    </location>
</feature>
<feature type="disulfide bond" evidence="19">
    <location>
        <begin position="1495"/>
        <end position="1507"/>
    </location>
</feature>
<dbReference type="GO" id="GO:0042562">
    <property type="term" value="F:hormone binding"/>
    <property type="evidence" value="ECO:0007669"/>
    <property type="project" value="TreeGrafter"/>
</dbReference>
<dbReference type="FunFam" id="4.10.400.10:FF:000002">
    <property type="entry name" value="Low-density lipoprotein receptor-related protein 1"/>
    <property type="match status" value="1"/>
</dbReference>
<feature type="disulfide bond" evidence="19">
    <location>
        <begin position="3200"/>
        <end position="3215"/>
    </location>
</feature>
<feature type="domain" description="EGF-like calcium-binding" evidence="24">
    <location>
        <begin position="4420"/>
        <end position="4480"/>
    </location>
</feature>
<dbReference type="InterPro" id="IPR018097">
    <property type="entry name" value="EGF_Ca-bd_CS"/>
</dbReference>
<feature type="disulfide bond" evidence="19">
    <location>
        <begin position="577"/>
        <end position="589"/>
    </location>
</feature>
<keyword evidence="5" id="KW-0597">Phosphoprotein</keyword>
<feature type="disulfide bond" evidence="19">
    <location>
        <begin position="412"/>
        <end position="430"/>
    </location>
</feature>
<feature type="disulfide bond" evidence="19">
    <location>
        <begin position="405"/>
        <end position="417"/>
    </location>
</feature>
<feature type="disulfide bond" evidence="19">
    <location>
        <begin position="4406"/>
        <end position="4424"/>
    </location>
</feature>
<evidence type="ECO:0000259" key="24">
    <source>
        <dbReference type="SMART" id="SM00179"/>
    </source>
</evidence>
<dbReference type="Pfam" id="PF00057">
    <property type="entry name" value="Ldl_recept_a"/>
    <property type="match status" value="29"/>
</dbReference>
<feature type="disulfide bond" evidence="19">
    <location>
        <begin position="424"/>
        <end position="439"/>
    </location>
</feature>
<reference evidence="26" key="1">
    <citation type="submission" date="2023-06" db="EMBL/GenBank/DDBJ databases">
        <title>Genomic analysis of the entomopathogenic nematode Steinernema hermaphroditum.</title>
        <authorList>
            <person name="Schwarz E.M."/>
            <person name="Heppert J.K."/>
            <person name="Baniya A."/>
            <person name="Schwartz H.T."/>
            <person name="Tan C.-H."/>
            <person name="Antoshechkin I."/>
            <person name="Sternberg P.W."/>
            <person name="Goodrich-Blair H."/>
            <person name="Dillman A.R."/>
        </authorList>
    </citation>
    <scope>NUCLEOTIDE SEQUENCE</scope>
    <source>
        <strain evidence="26">PS9179</strain>
        <tissue evidence="26">Whole animal</tissue>
    </source>
</reference>
<feature type="disulfide bond" evidence="19">
    <location>
        <begin position="4418"/>
        <end position="4433"/>
    </location>
</feature>
<dbReference type="GO" id="GO:0016324">
    <property type="term" value="C:apical plasma membrane"/>
    <property type="evidence" value="ECO:0007669"/>
    <property type="project" value="TreeGrafter"/>
</dbReference>
<dbReference type="InterPro" id="IPR002172">
    <property type="entry name" value="LDrepeatLR_classA_rpt"/>
</dbReference>
<dbReference type="Gene3D" id="2.10.25.10">
    <property type="entry name" value="Laminin"/>
    <property type="match status" value="8"/>
</dbReference>
<evidence type="ECO:0000256" key="2">
    <source>
        <dbReference type="ARBA" id="ARBA00009939"/>
    </source>
</evidence>
<feature type="disulfide bond" evidence="19">
    <location>
        <begin position="3455"/>
        <end position="3473"/>
    </location>
</feature>
<dbReference type="PROSITE" id="PS51120">
    <property type="entry name" value="LDLRB"/>
    <property type="match status" value="11"/>
</dbReference>
<comment type="caution">
    <text evidence="26">The sequence shown here is derived from an EMBL/GenBank/DDBJ whole genome shotgun (WGS) entry which is preliminary data.</text>
</comment>
<feature type="disulfide bond" evidence="19">
    <location>
        <begin position="3543"/>
        <end position="3561"/>
    </location>
</feature>
<feature type="disulfide bond" evidence="19">
    <location>
        <begin position="1543"/>
        <end position="1561"/>
    </location>
</feature>
<keyword evidence="8" id="KW-0479">Metal-binding</keyword>
<dbReference type="FunFam" id="2.10.25.10:FF:000009">
    <property type="entry name" value="Low-density lipoprotein receptor isoform 1"/>
    <property type="match status" value="3"/>
</dbReference>
<feature type="disulfide bond" evidence="19">
    <location>
        <begin position="4102"/>
        <end position="4114"/>
    </location>
</feature>
<feature type="domain" description="EGF-like" evidence="25">
    <location>
        <begin position="3447"/>
        <end position="3484"/>
    </location>
</feature>
<evidence type="ECO:0000256" key="1">
    <source>
        <dbReference type="ARBA" id="ARBA00004251"/>
    </source>
</evidence>
<dbReference type="PANTHER" id="PTHR22722">
    <property type="entry name" value="LOW-DENSITY LIPOPROTEIN RECEPTOR-RELATED PROTEIN 2-RELATED"/>
    <property type="match status" value="1"/>
</dbReference>
<accession>A0AA39IK68</accession>
<feature type="chain" id="PRO_5041339507" description="EGF-like domain-containing protein" evidence="23">
    <location>
        <begin position="21"/>
        <end position="5088"/>
    </location>
</feature>
<feature type="domain" description="EGF-like" evidence="25">
    <location>
        <begin position="1017"/>
        <end position="1066"/>
    </location>
</feature>
<feature type="repeat" description="LDL-receptor class B" evidence="20">
    <location>
        <begin position="4690"/>
        <end position="4733"/>
    </location>
</feature>
<name>A0AA39IK68_9BILA</name>
<feature type="disulfide bond" evidence="19">
    <location>
        <begin position="3181"/>
        <end position="3193"/>
    </location>
</feature>
<evidence type="ECO:0000256" key="6">
    <source>
        <dbReference type="ARBA" id="ARBA00022583"/>
    </source>
</evidence>
<dbReference type="FunFam" id="4.10.400.10:FF:000005">
    <property type="entry name" value="low-density lipoprotein receptor-related protein 1B"/>
    <property type="match status" value="3"/>
</dbReference>
<feature type="repeat" description="LDL-receptor class B" evidence="20">
    <location>
        <begin position="1874"/>
        <end position="1916"/>
    </location>
</feature>
<protein>
    <recommendedName>
        <fullName evidence="28">EGF-like domain-containing protein</fullName>
    </recommendedName>
</protein>
<feature type="disulfide bond" evidence="19">
    <location>
        <begin position="4020"/>
        <end position="4032"/>
    </location>
</feature>
<keyword evidence="12 22" id="KW-1133">Transmembrane helix</keyword>
<dbReference type="InterPro" id="IPR051221">
    <property type="entry name" value="LDLR-related"/>
</dbReference>
<feature type="domain" description="EGF-like calcium-binding" evidence="24">
    <location>
        <begin position="1747"/>
        <end position="1786"/>
    </location>
</feature>
<dbReference type="Proteomes" id="UP001175271">
    <property type="component" value="Unassembled WGS sequence"/>
</dbReference>
<feature type="disulfide bond" evidence="19">
    <location>
        <begin position="3495"/>
        <end position="3513"/>
    </location>
</feature>
<dbReference type="InterPro" id="IPR011042">
    <property type="entry name" value="6-blade_b-propeller_TolB-like"/>
</dbReference>
<dbReference type="PRINTS" id="PR00261">
    <property type="entry name" value="LDLRECEPTOR"/>
</dbReference>
<evidence type="ECO:0000256" key="19">
    <source>
        <dbReference type="PROSITE-ProRule" id="PRU00124"/>
    </source>
</evidence>
<feature type="disulfide bond" evidence="19">
    <location>
        <begin position="468"/>
        <end position="483"/>
    </location>
</feature>
<evidence type="ECO:0000256" key="17">
    <source>
        <dbReference type="ARBA" id="ARBA00023180"/>
    </source>
</evidence>
<evidence type="ECO:0000256" key="22">
    <source>
        <dbReference type="SAM" id="Phobius"/>
    </source>
</evidence>
<evidence type="ECO:0000256" key="23">
    <source>
        <dbReference type="SAM" id="SignalP"/>
    </source>
</evidence>
<keyword evidence="11" id="KW-0106">Calcium</keyword>
<feature type="repeat" description="LDL-receptor class B" evidence="20">
    <location>
        <begin position="1961"/>
        <end position="2004"/>
    </location>
</feature>
<dbReference type="FunFam" id="4.10.400.10:FF:000209">
    <property type="entry name" value="Low-density lipoprotein receptor-related protein"/>
    <property type="match status" value="1"/>
</dbReference>
<dbReference type="InterPro" id="IPR036055">
    <property type="entry name" value="LDL_receptor-like_sf"/>
</dbReference>
<keyword evidence="9 23" id="KW-0732">Signal</keyword>
<dbReference type="PROSITE" id="PS01187">
    <property type="entry name" value="EGF_CA"/>
    <property type="match status" value="3"/>
</dbReference>
<keyword evidence="6" id="KW-0254">Endocytosis</keyword>
<dbReference type="FunFam" id="2.120.10.30:FF:000035">
    <property type="entry name" value="Low-density lipoprotein receptor-related protein 2"/>
    <property type="match status" value="1"/>
</dbReference>
<feature type="disulfide bond" evidence="19">
    <location>
        <begin position="3488"/>
        <end position="3500"/>
    </location>
</feature>
<keyword evidence="16" id="KW-0168">Coated pit</keyword>
<evidence type="ECO:0000256" key="8">
    <source>
        <dbReference type="ARBA" id="ARBA00022723"/>
    </source>
</evidence>
<feature type="disulfide bond" evidence="19">
    <location>
        <begin position="1502"/>
        <end position="1520"/>
    </location>
</feature>
<evidence type="ECO:0000313" key="27">
    <source>
        <dbReference type="Proteomes" id="UP001175271"/>
    </source>
</evidence>
<dbReference type="FunFam" id="4.10.400.10:FF:000001">
    <property type="entry name" value="Low-density lipoprotein receptor-related protein 1"/>
    <property type="match status" value="1"/>
</dbReference>
<feature type="domain" description="EGF-like" evidence="25">
    <location>
        <begin position="1347"/>
        <end position="1392"/>
    </location>
</feature>
<feature type="disulfide bond" evidence="19">
    <location>
        <begin position="3362"/>
        <end position="3380"/>
    </location>
</feature>
<dbReference type="InterPro" id="IPR023415">
    <property type="entry name" value="LDLR_class-A_CS"/>
</dbReference>
<dbReference type="EMBL" id="JAUCMV010000001">
    <property type="protein sequence ID" value="KAK0425842.1"/>
    <property type="molecule type" value="Genomic_DNA"/>
</dbReference>
<dbReference type="InterPro" id="IPR000742">
    <property type="entry name" value="EGF"/>
</dbReference>
<evidence type="ECO:0000256" key="12">
    <source>
        <dbReference type="ARBA" id="ARBA00022989"/>
    </source>
</evidence>
<dbReference type="PROSITE" id="PS01209">
    <property type="entry name" value="LDLRA_1"/>
    <property type="match status" value="16"/>
</dbReference>
<dbReference type="SUPFAM" id="SSF63825">
    <property type="entry name" value="YWTD domain"/>
    <property type="match status" value="8"/>
</dbReference>
<dbReference type="SMART" id="SM00192">
    <property type="entry name" value="LDLa"/>
    <property type="match status" value="35"/>
</dbReference>
<feature type="disulfide bond" evidence="19">
    <location>
        <begin position="4273"/>
        <end position="4291"/>
    </location>
</feature>
<feature type="domain" description="EGF-like" evidence="25">
    <location>
        <begin position="3618"/>
        <end position="3655"/>
    </location>
</feature>
<dbReference type="SUPFAM" id="SSF57196">
    <property type="entry name" value="EGF/Laminin"/>
    <property type="match status" value="5"/>
</dbReference>
<dbReference type="FunFam" id="4.10.400.10:FF:000147">
    <property type="entry name" value="Low-density lipoprotein receptor-related protein 2"/>
    <property type="match status" value="1"/>
</dbReference>
<dbReference type="InterPro" id="IPR056588">
    <property type="entry name" value="EGF_LRP2"/>
</dbReference>
<dbReference type="CDD" id="cd00054">
    <property type="entry name" value="EGF_CA"/>
    <property type="match status" value="1"/>
</dbReference>
<feature type="disulfide bond" evidence="19">
    <location>
        <begin position="4227"/>
        <end position="4239"/>
    </location>
</feature>
<feature type="disulfide bond" evidence="19">
    <location>
        <begin position="636"/>
        <end position="651"/>
    </location>
</feature>
<feature type="domain" description="EGF-like calcium-binding" evidence="24">
    <location>
        <begin position="3573"/>
        <end position="3614"/>
    </location>
</feature>
<feature type="domain" description="EGF-like calcium-binding" evidence="24">
    <location>
        <begin position="4828"/>
        <end position="4862"/>
    </location>
</feature>
<evidence type="ECO:0000259" key="25">
    <source>
        <dbReference type="SMART" id="SM00181"/>
    </source>
</evidence>
<feature type="domain" description="EGF-like calcium-binding" evidence="24">
    <location>
        <begin position="1787"/>
        <end position="1826"/>
    </location>
</feature>
<feature type="disulfide bond" evidence="19">
    <location>
        <begin position="596"/>
        <end position="611"/>
    </location>
</feature>
<feature type="disulfide bond" evidence="19">
    <location>
        <begin position="584"/>
        <end position="602"/>
    </location>
</feature>
<feature type="disulfide bond" evidence="19">
    <location>
        <begin position="3448"/>
        <end position="3460"/>
    </location>
</feature>
<feature type="disulfide bond" evidence="19">
    <location>
        <begin position="3308"/>
        <end position="3320"/>
    </location>
</feature>
<dbReference type="SMART" id="SM00179">
    <property type="entry name" value="EGF_CA"/>
    <property type="match status" value="9"/>
</dbReference>
<comment type="subcellular location">
    <subcellularLocation>
        <location evidence="1">Cell membrane</location>
        <topology evidence="1">Single-pass type I membrane protein</topology>
    </subcellularLocation>
    <subcellularLocation>
        <location evidence="18">Membrane</location>
        <location evidence="18">Coated pit</location>
    </subcellularLocation>
</comment>
<keyword evidence="4" id="KW-0245">EGF-like domain</keyword>
<feature type="domain" description="EGF-like" evidence="25">
    <location>
        <begin position="3934"/>
        <end position="3973"/>
    </location>
</feature>
<evidence type="ECO:0000256" key="7">
    <source>
        <dbReference type="ARBA" id="ARBA00022692"/>
    </source>
</evidence>
<evidence type="ECO:0000256" key="14">
    <source>
        <dbReference type="ARBA" id="ARBA00023157"/>
    </source>
</evidence>
<evidence type="ECO:0000256" key="16">
    <source>
        <dbReference type="ARBA" id="ARBA00023176"/>
    </source>
</evidence>
<feature type="domain" description="EGF-like" evidence="25">
    <location>
        <begin position="1494"/>
        <end position="1532"/>
    </location>
</feature>
<evidence type="ECO:0000313" key="26">
    <source>
        <dbReference type="EMBL" id="KAK0425842.1"/>
    </source>
</evidence>
<dbReference type="GO" id="GO:0005509">
    <property type="term" value="F:calcium ion binding"/>
    <property type="evidence" value="ECO:0007669"/>
    <property type="project" value="InterPro"/>
</dbReference>
<keyword evidence="7 22" id="KW-0812">Transmembrane</keyword>
<dbReference type="FunFam" id="4.10.400.10:FF:000011">
    <property type="entry name" value="Low-density lipoprotein receptor-related protein 1"/>
    <property type="match status" value="2"/>
</dbReference>
<feature type="transmembrane region" description="Helical" evidence="22">
    <location>
        <begin position="4917"/>
        <end position="4942"/>
    </location>
</feature>
<evidence type="ECO:0000256" key="11">
    <source>
        <dbReference type="ARBA" id="ARBA00022837"/>
    </source>
</evidence>
<evidence type="ECO:0000256" key="21">
    <source>
        <dbReference type="SAM" id="MobiDB-lite"/>
    </source>
</evidence>
<feature type="domain" description="EGF-like" evidence="25">
    <location>
        <begin position="3575"/>
        <end position="3614"/>
    </location>
</feature>
<dbReference type="InterPro" id="IPR049883">
    <property type="entry name" value="NOTCH1_EGF-like"/>
</dbReference>
<keyword evidence="14 19" id="KW-1015">Disulfide bond</keyword>
<feature type="domain" description="EGF-like calcium-binding" evidence="24">
    <location>
        <begin position="652"/>
        <end position="691"/>
    </location>
</feature>
<feature type="domain" description="EGF-like calcium-binding" evidence="24">
    <location>
        <begin position="4481"/>
        <end position="4525"/>
    </location>
</feature>
<keyword evidence="17" id="KW-0325">Glycoprotein</keyword>
<feature type="disulfide bond" evidence="19">
    <location>
        <begin position="1412"/>
        <end position="1430"/>
    </location>
</feature>
<feature type="disulfide bond" evidence="19">
    <location>
        <begin position="4027"/>
        <end position="4045"/>
    </location>
</feature>
<dbReference type="FunFam" id="4.10.400.10:FF:000145">
    <property type="entry name" value="Low-density lipoprotein RecePtor related"/>
    <property type="match status" value="1"/>
</dbReference>
<evidence type="ECO:0000256" key="3">
    <source>
        <dbReference type="ARBA" id="ARBA00022475"/>
    </source>
</evidence>
<feature type="domain" description="EGF-like" evidence="25">
    <location>
        <begin position="1790"/>
        <end position="1826"/>
    </location>
</feature>
<proteinExistence type="inferred from homology"/>
<dbReference type="SMART" id="SM00181">
    <property type="entry name" value="EGF"/>
    <property type="match status" value="19"/>
</dbReference>
<feature type="repeat" description="LDL-receptor class B" evidence="20">
    <location>
        <begin position="2005"/>
        <end position="2049"/>
    </location>
</feature>
<feature type="disulfide bond" evidence="19">
    <location>
        <begin position="4246"/>
        <end position="4261"/>
    </location>
</feature>
<feature type="repeat" description="LDL-receptor class B" evidence="20">
    <location>
        <begin position="921"/>
        <end position="965"/>
    </location>
</feature>
<feature type="repeat" description="LDL-receptor class B" evidence="20">
    <location>
        <begin position="2566"/>
        <end position="2610"/>
    </location>
</feature>
<feature type="disulfide bond" evidence="19">
    <location>
        <begin position="4316"/>
        <end position="4334"/>
    </location>
</feature>
<feature type="disulfide bond" evidence="19">
    <location>
        <begin position="4039"/>
        <end position="4054"/>
    </location>
</feature>
<feature type="domain" description="EGF-like" evidence="25">
    <location>
        <begin position="3487"/>
        <end position="3523"/>
    </location>
</feature>
<feature type="disulfide bond" evidence="19">
    <location>
        <begin position="4234"/>
        <end position="4252"/>
    </location>
</feature>
<dbReference type="PROSITE" id="PS50068">
    <property type="entry name" value="LDLRA_2"/>
    <property type="match status" value="34"/>
</dbReference>
<feature type="disulfide bond" evidence="19">
    <location>
        <begin position="4285"/>
        <end position="4300"/>
    </location>
</feature>
<feature type="domain" description="EGF-like" evidence="25">
    <location>
        <begin position="4827"/>
        <end position="4862"/>
    </location>
</feature>
<feature type="disulfide bond" evidence="19">
    <location>
        <begin position="1597"/>
        <end position="1612"/>
    </location>
</feature>
<feature type="disulfide bond" evidence="19">
    <location>
        <begin position="3228"/>
        <end position="3246"/>
    </location>
</feature>
<feature type="signal peptide" evidence="23">
    <location>
        <begin position="1"/>
        <end position="20"/>
    </location>
</feature>
<feature type="repeat" description="LDL-receptor class B" evidence="20">
    <location>
        <begin position="837"/>
        <end position="879"/>
    </location>
</feature>
<evidence type="ECO:0000256" key="9">
    <source>
        <dbReference type="ARBA" id="ARBA00022729"/>
    </source>
</evidence>
<evidence type="ECO:0000256" key="5">
    <source>
        <dbReference type="ARBA" id="ARBA00022553"/>
    </source>
</evidence>
<comment type="caution">
    <text evidence="19">Lacks conserved residue(s) required for the propagation of feature annotation.</text>
</comment>
<feature type="disulfide bond" evidence="19">
    <location>
        <begin position="1668"/>
        <end position="1686"/>
    </location>
</feature>
<gene>
    <name evidence="26" type="ORF">QR680_009420</name>
</gene>
<dbReference type="Gene3D" id="2.40.128.620">
    <property type="match status" value="1"/>
</dbReference>
<dbReference type="Pfam" id="PF24468">
    <property type="entry name" value="EGF_LRP2"/>
    <property type="match status" value="1"/>
</dbReference>
<feature type="domain" description="EGF-like" evidence="25">
    <location>
        <begin position="3081"/>
        <end position="3130"/>
    </location>
</feature>
<dbReference type="GO" id="GO:0043235">
    <property type="term" value="C:receptor complex"/>
    <property type="evidence" value="ECO:0007669"/>
    <property type="project" value="TreeGrafter"/>
</dbReference>